<proteinExistence type="predicted"/>
<dbReference type="Proteomes" id="UP001157017">
    <property type="component" value="Unassembled WGS sequence"/>
</dbReference>
<evidence type="ECO:0000313" key="2">
    <source>
        <dbReference type="Proteomes" id="UP001157017"/>
    </source>
</evidence>
<evidence type="ECO:0008006" key="3">
    <source>
        <dbReference type="Google" id="ProtNLM"/>
    </source>
</evidence>
<reference evidence="2" key="1">
    <citation type="journal article" date="2019" name="Int. J. Syst. Evol. Microbiol.">
        <title>The Global Catalogue of Microorganisms (GCM) 10K type strain sequencing project: providing services to taxonomists for standard genome sequencing and annotation.</title>
        <authorList>
            <consortium name="The Broad Institute Genomics Platform"/>
            <consortium name="The Broad Institute Genome Sequencing Center for Infectious Disease"/>
            <person name="Wu L."/>
            <person name="Ma J."/>
        </authorList>
    </citation>
    <scope>NUCLEOTIDE SEQUENCE [LARGE SCALE GENOMIC DNA]</scope>
    <source>
        <strain evidence="2">NBRC 108730</strain>
    </source>
</reference>
<keyword evidence="2" id="KW-1185">Reference proteome</keyword>
<accession>A0ABQ6JEE8</accession>
<dbReference type="EMBL" id="BSUZ01000001">
    <property type="protein sequence ID" value="GMA86577.1"/>
    <property type="molecule type" value="Genomic_DNA"/>
</dbReference>
<organism evidence="1 2">
    <name type="scientific">Angustibacter aerolatus</name>
    <dbReference type="NCBI Taxonomy" id="1162965"/>
    <lineage>
        <taxon>Bacteria</taxon>
        <taxon>Bacillati</taxon>
        <taxon>Actinomycetota</taxon>
        <taxon>Actinomycetes</taxon>
        <taxon>Kineosporiales</taxon>
        <taxon>Kineosporiaceae</taxon>
    </lineage>
</organism>
<sequence length="223" mass="23145">MVVQAFNAGPRVVDVVESPRGSRPEAGRPVVETFGGTARMQPGEQIAMSVRTLLDCSDREEPGCGCRCARRTAWCGRRRCGAGRPSGWCRGTCAARTGPGASRRSTCGAASTARRLLISNPSDLAVTVFLDSSSPQTLASSEVVSFSTRPALPLRVGAHEDRQLAVTVKGGTCTRDLDSVLQGGGGVLVLVVESAPRAGSTGLRSSMGVDLTALVGAALERDC</sequence>
<protein>
    <recommendedName>
        <fullName evidence="3">SAF domain-containing protein</fullName>
    </recommendedName>
</protein>
<evidence type="ECO:0000313" key="1">
    <source>
        <dbReference type="EMBL" id="GMA86577.1"/>
    </source>
</evidence>
<gene>
    <name evidence="1" type="ORF">GCM10025868_18270</name>
</gene>
<name>A0ABQ6JEE8_9ACTN</name>
<comment type="caution">
    <text evidence="1">The sequence shown here is derived from an EMBL/GenBank/DDBJ whole genome shotgun (WGS) entry which is preliminary data.</text>
</comment>